<name>A0A9P4P3T3_9PEZI</name>
<proteinExistence type="predicted"/>
<dbReference type="EMBL" id="MU007009">
    <property type="protein sequence ID" value="KAF2436830.1"/>
    <property type="molecule type" value="Genomic_DNA"/>
</dbReference>
<protein>
    <submittedName>
        <fullName evidence="1">Uncharacterized protein</fullName>
    </submittedName>
</protein>
<comment type="caution">
    <text evidence="1">The sequence shown here is derived from an EMBL/GenBank/DDBJ whole genome shotgun (WGS) entry which is preliminary data.</text>
</comment>
<keyword evidence="2" id="KW-1185">Reference proteome</keyword>
<sequence>MDTAPIKIGSASAFAQRVRAPQTVVPERNLDNIKIMANGQQKHVCNDYLMSVLIKYSGRARAEFKDVADTINPGDKVDWVIDFSAFHNVLEVDGLKTILRWLKTLPTGEVRGKPQVFNALPKTFGIYHHLRIYEAALELKLLDPITDQFLLRKAINNKIWDTPMTTTNIAMIWTLFEHADPVMANDACTATNQFNWAGRAPVGLDELRVAIPALALKLWAECLFGPASSNAA</sequence>
<evidence type="ECO:0000313" key="1">
    <source>
        <dbReference type="EMBL" id="KAF2436830.1"/>
    </source>
</evidence>
<gene>
    <name evidence="1" type="ORF">EJ08DRAFT_655001</name>
</gene>
<evidence type="ECO:0000313" key="2">
    <source>
        <dbReference type="Proteomes" id="UP000800235"/>
    </source>
</evidence>
<organism evidence="1 2">
    <name type="scientific">Tothia fuscella</name>
    <dbReference type="NCBI Taxonomy" id="1048955"/>
    <lineage>
        <taxon>Eukaryota</taxon>
        <taxon>Fungi</taxon>
        <taxon>Dikarya</taxon>
        <taxon>Ascomycota</taxon>
        <taxon>Pezizomycotina</taxon>
        <taxon>Dothideomycetes</taxon>
        <taxon>Pleosporomycetidae</taxon>
        <taxon>Venturiales</taxon>
        <taxon>Cylindrosympodiaceae</taxon>
        <taxon>Tothia</taxon>
    </lineage>
</organism>
<reference evidence="1" key="1">
    <citation type="journal article" date="2020" name="Stud. Mycol.">
        <title>101 Dothideomycetes genomes: a test case for predicting lifestyles and emergence of pathogens.</title>
        <authorList>
            <person name="Haridas S."/>
            <person name="Albert R."/>
            <person name="Binder M."/>
            <person name="Bloem J."/>
            <person name="Labutti K."/>
            <person name="Salamov A."/>
            <person name="Andreopoulos B."/>
            <person name="Baker S."/>
            <person name="Barry K."/>
            <person name="Bills G."/>
            <person name="Bluhm B."/>
            <person name="Cannon C."/>
            <person name="Castanera R."/>
            <person name="Culley D."/>
            <person name="Daum C."/>
            <person name="Ezra D."/>
            <person name="Gonzalez J."/>
            <person name="Henrissat B."/>
            <person name="Kuo A."/>
            <person name="Liang C."/>
            <person name="Lipzen A."/>
            <person name="Lutzoni F."/>
            <person name="Magnuson J."/>
            <person name="Mondo S."/>
            <person name="Nolan M."/>
            <person name="Ohm R."/>
            <person name="Pangilinan J."/>
            <person name="Park H.-J."/>
            <person name="Ramirez L."/>
            <person name="Alfaro M."/>
            <person name="Sun H."/>
            <person name="Tritt A."/>
            <person name="Yoshinaga Y."/>
            <person name="Zwiers L.-H."/>
            <person name="Turgeon B."/>
            <person name="Goodwin S."/>
            <person name="Spatafora J."/>
            <person name="Crous P."/>
            <person name="Grigoriev I."/>
        </authorList>
    </citation>
    <scope>NUCLEOTIDE SEQUENCE</scope>
    <source>
        <strain evidence="1">CBS 130266</strain>
    </source>
</reference>
<dbReference type="Proteomes" id="UP000800235">
    <property type="component" value="Unassembled WGS sequence"/>
</dbReference>
<dbReference type="AlphaFoldDB" id="A0A9P4P3T3"/>
<accession>A0A9P4P3T3</accession>